<evidence type="ECO:0000313" key="1">
    <source>
        <dbReference type="EMBL" id="THF48300.1"/>
    </source>
</evidence>
<dbReference type="Pfam" id="PF21810">
    <property type="entry name" value="DUF6880"/>
    <property type="match status" value="2"/>
</dbReference>
<keyword evidence="2" id="KW-1185">Reference proteome</keyword>
<comment type="caution">
    <text evidence="1">The sequence shown here is derived from an EMBL/GenBank/DDBJ whole genome shotgun (WGS) entry which is preliminary data.</text>
</comment>
<sequence length="469" mass="53118">MAKKTSVKFDKKGLSSLGAEKLAEILLEEAAANKPLKIRLQAAIAGEVGSEKICAMLDKRLDQIEKSTSRITAAKSREMAVELSGMVRTIRGELGAADGVAASERMLRLVAMQLALMHRLYDRSAKLEKFFEQAEDAAVALVVELTPAQQSAMVPKIEKMRSADLLGEQNEFFTRLMSGLSLEAAEAWQAFLQNVPAKNRTYPMALGLLQLLAQKQGDFKRMSALEELKPEMFQNSLQMAQLLFEAGQFEDALVWARRKPKGMHMVYVGGIRAAAGPEYGARERRLLETEILDRLKRREEAQKLRWDAFCESFDVDMLRQYLSKLDDFAEFDEMDKAMALVLADKDIYKALLFLVKWPKLDLAAQYIIDHAKEWDGRYHEMLSDVSLALHEDYPVAATVLDRALISDILNRNLSPAYEFAVRCLAGLEEMSSRISDDASLPSHEQFMHGLRTRHGKKYSFWMLVPHEYR</sequence>
<accession>A0A4V3W7Q8</accession>
<dbReference type="RefSeq" id="WP_190236619.1">
    <property type="nucleotide sequence ID" value="NZ_SSOA01000009.1"/>
</dbReference>
<protein>
    <submittedName>
        <fullName evidence="1">Uncharacterized protein</fullName>
    </submittedName>
</protein>
<evidence type="ECO:0000313" key="2">
    <source>
        <dbReference type="Proteomes" id="UP000310754"/>
    </source>
</evidence>
<name>A0A4V3W7Q8_9HYPH</name>
<dbReference type="Proteomes" id="UP000310754">
    <property type="component" value="Unassembled WGS sequence"/>
</dbReference>
<dbReference type="InterPro" id="IPR049245">
    <property type="entry name" value="DUF6880"/>
</dbReference>
<proteinExistence type="predicted"/>
<dbReference type="AlphaFoldDB" id="A0A4V3W7Q8"/>
<dbReference type="EMBL" id="SSOA01000009">
    <property type="protein sequence ID" value="THF48300.1"/>
    <property type="molecule type" value="Genomic_DNA"/>
</dbReference>
<gene>
    <name evidence="1" type="ORF">E6C51_15480</name>
</gene>
<organism evidence="1 2">
    <name type="scientific">Allorhizobium terrae</name>
    <dbReference type="NCBI Taxonomy" id="1848972"/>
    <lineage>
        <taxon>Bacteria</taxon>
        <taxon>Pseudomonadati</taxon>
        <taxon>Pseudomonadota</taxon>
        <taxon>Alphaproteobacteria</taxon>
        <taxon>Hyphomicrobiales</taxon>
        <taxon>Rhizobiaceae</taxon>
        <taxon>Rhizobium/Agrobacterium group</taxon>
        <taxon>Allorhizobium</taxon>
    </lineage>
</organism>
<reference evidence="1 2" key="1">
    <citation type="submission" date="2019-04" db="EMBL/GenBank/DDBJ databases">
        <title>Rhizobium terrae sp. nov., isolated from a paddy soil.</title>
        <authorList>
            <person name="Lin S.-Y."/>
            <person name="Hameed A."/>
            <person name="Huang H.-I."/>
            <person name="Young C.-C."/>
        </authorList>
    </citation>
    <scope>NUCLEOTIDE SEQUENCE [LARGE SCALE GENOMIC DNA]</scope>
    <source>
        <strain evidence="1 2">CC-HIH110</strain>
    </source>
</reference>